<feature type="domain" description="Sec23/Sec24 beta-sandwich" evidence="10">
    <location>
        <begin position="565"/>
        <end position="683"/>
    </location>
</feature>
<dbReference type="GO" id="GO:0008270">
    <property type="term" value="F:zinc ion binding"/>
    <property type="evidence" value="ECO:0007669"/>
    <property type="project" value="InterPro"/>
</dbReference>
<evidence type="ECO:0000313" key="12">
    <source>
        <dbReference type="Proteomes" id="UP000284403"/>
    </source>
</evidence>
<dbReference type="Pfam" id="PF08033">
    <property type="entry name" value="Sec23_BS"/>
    <property type="match status" value="1"/>
</dbReference>
<dbReference type="GO" id="GO:0030127">
    <property type="term" value="C:COPII vesicle coat"/>
    <property type="evidence" value="ECO:0007669"/>
    <property type="project" value="InterPro"/>
</dbReference>
<evidence type="ECO:0000256" key="3">
    <source>
        <dbReference type="ARBA" id="ARBA00013451"/>
    </source>
</evidence>
<evidence type="ECO:0000259" key="7">
    <source>
        <dbReference type="Pfam" id="PF00626"/>
    </source>
</evidence>
<feature type="domain" description="Gelsolin-like" evidence="7">
    <location>
        <begin position="817"/>
        <end position="903"/>
    </location>
</feature>
<sequence>MQGYPQQQQQYCGYDAAASQAQQQQQQQYAYSPAVGNGDYGSYYAPANAGASQAAVASGVGVGVGVGGYGGQYMQQGQQQAYQYEQQQYASGMSKTADVVASPLAPQVESPTAYAYAGPAAALAPGHDTPSAAPNATDDNGLRWTWSTYPNTYRDTKHDPVSVASITLPEMIVPLACMYTPLRPLETSHFVLGDPAARGQQCPNCGAFWNKHCHREEGKFWVCLSCLRRNPMPPNYSPEHPALHHDTVEYIIPSAAPATAGGAVDASARHTYPTFVFIIDACLPVEELEALKQNILRCLNWLPPQSLVGLISFGARTSVWELGTSTLTRCYSLRGERQYEPAELSAMLQVTDAMPVQGRFLAPLEDCEFVLTTLIEELQCDDSVTPGNKRPLRTTGTAVSVAVRLLELLYEKPAAKAAKAAAASSAPAVKAGRLLLFTGGPCTRGPGTVVGIEKEKMMRFHRDIIDGDTPYYADAFNMYKGLQQRLSNVQASLDVFAESFDQTGILEMREAVNQTGGTFICGDMFNHKMFTTSFQRYFDRFDPRVRALEAQGGAAAGAAFSVRSAFGVKFGVHTSVETLVSGVLGPCLVDEQANKTSPHRAASPIQIGVGGTTNWCVSTLDEAVTYTFLFDTATMSKKGGGDAAGAKDPRSIEGRHRFLQFVVRFTTPHGESRVRVTSVVLHVAPSLPSIEPQYFVQHEAFDQTCAATVLARMVVSILEKHPSKWDDTKRWLDTLLVRFVRRYGNFRPGIPESLRLHPCLSLFPSFLFNLRRSEYFMVLNISPDETAFKRHWLMRDPVDNCVLMIQPALYSYDIEAPQATPVPLDSCSLRPDNILLMDAYFNIHIMWGTTIFAWIQAKYQDDPEYLYFAQLLENVENDAIGLLSTRYPYPRFSRTDANGSEARHIKTRMNPTVTHHSGGIGAAAATAAGDQSDVIYTDEASIMKFMESLKQAVVSLGKDGNGAGNNSIGVR</sequence>
<dbReference type="InterPro" id="IPR007123">
    <property type="entry name" value="Gelsolin-like_dom"/>
</dbReference>
<organism evidence="11 12">
    <name type="scientific">Trypanosoma conorhini</name>
    <dbReference type="NCBI Taxonomy" id="83891"/>
    <lineage>
        <taxon>Eukaryota</taxon>
        <taxon>Discoba</taxon>
        <taxon>Euglenozoa</taxon>
        <taxon>Kinetoplastea</taxon>
        <taxon>Metakinetoplastina</taxon>
        <taxon>Trypanosomatida</taxon>
        <taxon>Trypanosomatidae</taxon>
        <taxon>Trypanosoma</taxon>
    </lineage>
</organism>
<dbReference type="SUPFAM" id="SSF82919">
    <property type="entry name" value="Zn-finger domain of Sec23/24"/>
    <property type="match status" value="1"/>
</dbReference>
<dbReference type="RefSeq" id="XP_029229288.1">
    <property type="nucleotide sequence ID" value="XM_029370620.1"/>
</dbReference>
<dbReference type="Gene3D" id="1.20.120.730">
    <property type="entry name" value="Sec23/Sec24 helical domain"/>
    <property type="match status" value="1"/>
</dbReference>
<evidence type="ECO:0000313" key="11">
    <source>
        <dbReference type="EMBL" id="RNF20675.1"/>
    </source>
</evidence>
<feature type="domain" description="Sec23/Sec24 trunk" evidence="8">
    <location>
        <begin position="273"/>
        <end position="538"/>
    </location>
</feature>
<dbReference type="InterPro" id="IPR006896">
    <property type="entry name" value="Sec23/24_trunk_dom"/>
</dbReference>
<dbReference type="Pfam" id="PF00626">
    <property type="entry name" value="Gelsolin"/>
    <property type="match status" value="1"/>
</dbReference>
<dbReference type="Pfam" id="PF04811">
    <property type="entry name" value="Sec23_trunk"/>
    <property type="match status" value="1"/>
</dbReference>
<feature type="domain" description="Sec23/Sec24 helical" evidence="9">
    <location>
        <begin position="702"/>
        <end position="802"/>
    </location>
</feature>
<reference evidence="11 12" key="1">
    <citation type="journal article" date="2018" name="BMC Genomics">
        <title>Genomic comparison of Trypanosoma conorhini and Trypanosoma rangeli to Trypanosoma cruzi strains of high and low virulence.</title>
        <authorList>
            <person name="Bradwell K.R."/>
            <person name="Koparde V.N."/>
            <person name="Matveyev A.V."/>
            <person name="Serrano M.G."/>
            <person name="Alves J.M."/>
            <person name="Parikh H."/>
            <person name="Huang B."/>
            <person name="Lee V."/>
            <person name="Espinosa-Alvarez O."/>
            <person name="Ortiz P.A."/>
            <person name="Costa-Martins A.G."/>
            <person name="Teixeira M.M."/>
            <person name="Buck G.A."/>
        </authorList>
    </citation>
    <scope>NUCLEOTIDE SEQUENCE [LARGE SCALE GENOMIC DNA]</scope>
    <source>
        <strain evidence="11 12">025E</strain>
    </source>
</reference>
<dbReference type="Gene3D" id="3.40.20.10">
    <property type="entry name" value="Severin"/>
    <property type="match status" value="1"/>
</dbReference>
<dbReference type="InterPro" id="IPR036180">
    <property type="entry name" value="Gelsolin-like_dom_sf"/>
</dbReference>
<dbReference type="Gene3D" id="2.60.40.1670">
    <property type="entry name" value="beta-sandwich domain of Sec23/24"/>
    <property type="match status" value="2"/>
</dbReference>
<dbReference type="FunFam" id="3.40.50.410:FF:000043">
    <property type="entry name" value="Protein transport protein SEC23"/>
    <property type="match status" value="1"/>
</dbReference>
<evidence type="ECO:0000259" key="8">
    <source>
        <dbReference type="Pfam" id="PF04811"/>
    </source>
</evidence>
<dbReference type="PANTHER" id="PTHR11141:SF0">
    <property type="entry name" value="PROTEIN TRANSPORT PROTEIN SEC23"/>
    <property type="match status" value="1"/>
</dbReference>
<dbReference type="InterPro" id="IPR012990">
    <property type="entry name" value="Beta-sandwich_Sec23_24"/>
</dbReference>
<dbReference type="GO" id="GO:0070971">
    <property type="term" value="C:endoplasmic reticulum exit site"/>
    <property type="evidence" value="ECO:0007669"/>
    <property type="project" value="TreeGrafter"/>
</dbReference>
<comment type="subcellular location">
    <subcellularLocation>
        <location evidence="1">Golgi apparatus membrane</location>
        <topology evidence="1">Peripheral membrane protein</topology>
        <orientation evidence="1">Cytoplasmic side</orientation>
    </subcellularLocation>
</comment>
<dbReference type="PANTHER" id="PTHR11141">
    <property type="entry name" value="PROTEIN TRANSPORT PROTEIN SEC23"/>
    <property type="match status" value="1"/>
</dbReference>
<evidence type="ECO:0000256" key="1">
    <source>
        <dbReference type="ARBA" id="ARBA00004255"/>
    </source>
</evidence>
<dbReference type="FunFam" id="3.40.20.10:FF:000041">
    <property type="entry name" value="Protein transport protein SEC23"/>
    <property type="match status" value="1"/>
</dbReference>
<evidence type="ECO:0000256" key="6">
    <source>
        <dbReference type="ARBA" id="ARBA00025471"/>
    </source>
</evidence>
<dbReference type="Pfam" id="PF04815">
    <property type="entry name" value="Sec23_helical"/>
    <property type="match status" value="1"/>
</dbReference>
<keyword evidence="5" id="KW-0333">Golgi apparatus</keyword>
<evidence type="ECO:0000256" key="5">
    <source>
        <dbReference type="ARBA" id="ARBA00023034"/>
    </source>
</evidence>
<comment type="caution">
    <text evidence="11">The sequence shown here is derived from an EMBL/GenBank/DDBJ whole genome shotgun (WGS) entry which is preliminary data.</text>
</comment>
<evidence type="ECO:0000256" key="2">
    <source>
        <dbReference type="ARBA" id="ARBA00009210"/>
    </source>
</evidence>
<dbReference type="Gene3D" id="3.40.50.410">
    <property type="entry name" value="von Willebrand factor, type A domain"/>
    <property type="match status" value="1"/>
</dbReference>
<gene>
    <name evidence="11" type="ORF">Tco025E_03702</name>
</gene>
<dbReference type="GO" id="GO:0005096">
    <property type="term" value="F:GTPase activator activity"/>
    <property type="evidence" value="ECO:0007669"/>
    <property type="project" value="TreeGrafter"/>
</dbReference>
<dbReference type="GO" id="GO:0090110">
    <property type="term" value="P:COPII-coated vesicle cargo loading"/>
    <property type="evidence" value="ECO:0007669"/>
    <property type="project" value="TreeGrafter"/>
</dbReference>
<dbReference type="InterPro" id="IPR029006">
    <property type="entry name" value="ADF-H/Gelsolin-like_dom_sf"/>
</dbReference>
<dbReference type="InterPro" id="IPR037364">
    <property type="entry name" value="Sec23"/>
</dbReference>
<dbReference type="GO" id="GO:0000139">
    <property type="term" value="C:Golgi membrane"/>
    <property type="evidence" value="ECO:0007669"/>
    <property type="project" value="UniProtKB-SubCell"/>
</dbReference>
<dbReference type="InterPro" id="IPR006900">
    <property type="entry name" value="Sec23/24_helical_dom"/>
</dbReference>
<dbReference type="SUPFAM" id="SSF81995">
    <property type="entry name" value="beta-sandwich domain of Sec23/24"/>
    <property type="match status" value="1"/>
</dbReference>
<dbReference type="EMBL" id="MKKU01000173">
    <property type="protein sequence ID" value="RNF20675.1"/>
    <property type="molecule type" value="Genomic_DNA"/>
</dbReference>
<comment type="similarity">
    <text evidence="2">Belongs to the SEC23/SEC24 family. SEC23 subfamily.</text>
</comment>
<dbReference type="AlphaFoldDB" id="A0A422PSF9"/>
<evidence type="ECO:0000259" key="9">
    <source>
        <dbReference type="Pfam" id="PF04815"/>
    </source>
</evidence>
<dbReference type="InterPro" id="IPR036465">
    <property type="entry name" value="vWFA_dom_sf"/>
</dbReference>
<dbReference type="Proteomes" id="UP000284403">
    <property type="component" value="Unassembled WGS sequence"/>
</dbReference>
<keyword evidence="12" id="KW-1185">Reference proteome</keyword>
<evidence type="ECO:0000259" key="10">
    <source>
        <dbReference type="Pfam" id="PF08033"/>
    </source>
</evidence>
<dbReference type="SUPFAM" id="SSF53300">
    <property type="entry name" value="vWA-like"/>
    <property type="match status" value="1"/>
</dbReference>
<dbReference type="GeneID" id="40317313"/>
<dbReference type="GO" id="GO:0006886">
    <property type="term" value="P:intracellular protein transport"/>
    <property type="evidence" value="ECO:0007669"/>
    <property type="project" value="InterPro"/>
</dbReference>
<protein>
    <recommendedName>
        <fullName evidence="4">Protein transport protein SEC23</fullName>
    </recommendedName>
    <alternativeName>
        <fullName evidence="3">Protein transport protein sec23</fullName>
    </alternativeName>
</protein>
<dbReference type="SUPFAM" id="SSF81811">
    <property type="entry name" value="Helical domain of Sec23/24"/>
    <property type="match status" value="1"/>
</dbReference>
<dbReference type="InterPro" id="IPR036175">
    <property type="entry name" value="Sec23/24_helical_dom_sf"/>
</dbReference>
<comment type="function">
    <text evidence="6">Component of the coat protein complex II (COPII) which promotes the formation of transport vesicles from the endoplasmic reticulum (ER). The coat has two main functions, the physical deformation of the endoplasmic reticulum membrane into vesicles and the selection of cargo molecules.</text>
</comment>
<accession>A0A422PSF9</accession>
<dbReference type="SUPFAM" id="SSF82754">
    <property type="entry name" value="C-terminal, gelsolin-like domain of Sec23/24"/>
    <property type="match status" value="1"/>
</dbReference>
<name>A0A422PSF9_9TRYP</name>
<dbReference type="InterPro" id="IPR036174">
    <property type="entry name" value="Znf_Sec23_Sec24_sf"/>
</dbReference>
<proteinExistence type="inferred from homology"/>
<evidence type="ECO:0000256" key="4">
    <source>
        <dbReference type="ARBA" id="ARBA00021212"/>
    </source>
</evidence>
<dbReference type="OrthoDB" id="10256289at2759"/>